<dbReference type="EMBL" id="BMAO01014969">
    <property type="protein sequence ID" value="GFQ98405.1"/>
    <property type="molecule type" value="Genomic_DNA"/>
</dbReference>
<evidence type="ECO:0000313" key="1">
    <source>
        <dbReference type="EMBL" id="GFQ98405.1"/>
    </source>
</evidence>
<dbReference type="OrthoDB" id="6410137at2759"/>
<reference evidence="1" key="1">
    <citation type="submission" date="2020-07" db="EMBL/GenBank/DDBJ databases">
        <title>Multicomponent nature underlies the extraordinary mechanical properties of spider dragline silk.</title>
        <authorList>
            <person name="Kono N."/>
            <person name="Nakamura H."/>
            <person name="Mori M."/>
            <person name="Yoshida Y."/>
            <person name="Ohtoshi R."/>
            <person name="Malay A.D."/>
            <person name="Moran D.A.P."/>
            <person name="Tomita M."/>
            <person name="Numata K."/>
            <person name="Arakawa K."/>
        </authorList>
    </citation>
    <scope>NUCLEOTIDE SEQUENCE</scope>
</reference>
<proteinExistence type="predicted"/>
<dbReference type="Proteomes" id="UP000887116">
    <property type="component" value="Unassembled WGS sequence"/>
</dbReference>
<name>A0A8X6L5F6_TRICU</name>
<keyword evidence="2" id="KW-1185">Reference proteome</keyword>
<gene>
    <name evidence="1" type="primary">AVEN_196490_1</name>
    <name evidence="1" type="ORF">TNCT_546301</name>
</gene>
<accession>A0A8X6L5F6</accession>
<sequence>MNTNPLSVVLHIISVIPHHNKNAIQKTPNQLFEAFTEKKLLCLEHLIHFIYDDITSDVDIHLAKNIEAHFTQPLGKSLLEKLNLKKDMILKGFTSLQSKQSKTY</sequence>
<dbReference type="AlphaFoldDB" id="A0A8X6L5F6"/>
<protein>
    <submittedName>
        <fullName evidence="1">Uncharacterized protein</fullName>
    </submittedName>
</protein>
<comment type="caution">
    <text evidence="1">The sequence shown here is derived from an EMBL/GenBank/DDBJ whole genome shotgun (WGS) entry which is preliminary data.</text>
</comment>
<evidence type="ECO:0000313" key="2">
    <source>
        <dbReference type="Proteomes" id="UP000887116"/>
    </source>
</evidence>
<organism evidence="1 2">
    <name type="scientific">Trichonephila clavata</name>
    <name type="common">Joro spider</name>
    <name type="synonym">Nephila clavata</name>
    <dbReference type="NCBI Taxonomy" id="2740835"/>
    <lineage>
        <taxon>Eukaryota</taxon>
        <taxon>Metazoa</taxon>
        <taxon>Ecdysozoa</taxon>
        <taxon>Arthropoda</taxon>
        <taxon>Chelicerata</taxon>
        <taxon>Arachnida</taxon>
        <taxon>Araneae</taxon>
        <taxon>Araneomorphae</taxon>
        <taxon>Entelegynae</taxon>
        <taxon>Araneoidea</taxon>
        <taxon>Nephilidae</taxon>
        <taxon>Trichonephila</taxon>
    </lineage>
</organism>